<dbReference type="PANTHER" id="PTHR46246:SF1">
    <property type="entry name" value="GUANOSINE-3',5'-BIS(DIPHOSPHATE) 3'-PYROPHOSPHOHYDROLASE MESH1"/>
    <property type="match status" value="1"/>
</dbReference>
<evidence type="ECO:0000313" key="2">
    <source>
        <dbReference type="EMBL" id="WGE09216.1"/>
    </source>
</evidence>
<organism evidence="1 3">
    <name type="scientific">Glaesserella parasuis</name>
    <name type="common">Haemophilus parasuis</name>
    <dbReference type="NCBI Taxonomy" id="738"/>
    <lineage>
        <taxon>Bacteria</taxon>
        <taxon>Pseudomonadati</taxon>
        <taxon>Pseudomonadota</taxon>
        <taxon>Gammaproteobacteria</taxon>
        <taxon>Pasteurellales</taxon>
        <taxon>Pasteurellaceae</taxon>
        <taxon>Glaesserella</taxon>
    </lineage>
</organism>
<dbReference type="GO" id="GO:0008893">
    <property type="term" value="F:guanosine-3',5'-bis(diphosphate) 3'-diphosphatase activity"/>
    <property type="evidence" value="ECO:0007669"/>
    <property type="project" value="TreeGrafter"/>
</dbReference>
<dbReference type="RefSeq" id="WP_021115946.1">
    <property type="nucleotide sequence ID" value="NZ_CP054198.1"/>
</dbReference>
<dbReference type="Proteomes" id="UP001148834">
    <property type="component" value="Unassembled WGS sequence"/>
</dbReference>
<dbReference type="Gene3D" id="1.10.3210.10">
    <property type="entry name" value="Hypothetical protein af1432"/>
    <property type="match status" value="1"/>
</dbReference>
<dbReference type="Proteomes" id="UP001222296">
    <property type="component" value="Chromosome"/>
</dbReference>
<evidence type="ECO:0000313" key="1">
    <source>
        <dbReference type="EMBL" id="MDD2168869.1"/>
    </source>
</evidence>
<gene>
    <name evidence="1" type="ORF">N5925_09855</name>
    <name evidence="2" type="ORF">QBL01_08110</name>
</gene>
<dbReference type="InterPro" id="IPR052194">
    <property type="entry name" value="MESH1"/>
</dbReference>
<dbReference type="SUPFAM" id="SSF109604">
    <property type="entry name" value="HD-domain/PDEase-like"/>
    <property type="match status" value="1"/>
</dbReference>
<protein>
    <submittedName>
        <fullName evidence="1">HD domain-containing protein</fullName>
    </submittedName>
</protein>
<sequence>MISHKAKLLAKQLHANQVDKAGKAYVEHLQSVADGLVQPTDDELAVAWLHDSVEDTTISLAQIKAEFGSVIANAIGAITKRKDEPYETYLKRVKANDIARKVKIADLTHNMDLSRLAKVTEKDIARQQKYQQAKQFLQT</sequence>
<reference evidence="1" key="1">
    <citation type="submission" date="2022-09" db="EMBL/GenBank/DDBJ databases">
        <title>Molecular characterization of Glaesserella parasuis strains circulating in commercial swine farms using whole-genome sequencing.</title>
        <authorList>
            <person name="Mugabi R."/>
            <person name="Clavijo M."/>
            <person name="Li G."/>
        </authorList>
    </citation>
    <scope>NUCLEOTIDE SEQUENCE</scope>
    <source>
        <strain evidence="1">0435-53</strain>
    </source>
</reference>
<dbReference type="EMBL" id="JAODIR010000066">
    <property type="protein sequence ID" value="MDD2168869.1"/>
    <property type="molecule type" value="Genomic_DNA"/>
</dbReference>
<accession>A0A6L7B1F1</accession>
<dbReference type="AlphaFoldDB" id="A0A6L7B1F1"/>
<name>A0A6L7B1F1_GLAPU</name>
<evidence type="ECO:0000313" key="3">
    <source>
        <dbReference type="Proteomes" id="UP001148834"/>
    </source>
</evidence>
<dbReference type="EMBL" id="CP121769">
    <property type="protein sequence ID" value="WGE09216.1"/>
    <property type="molecule type" value="Genomic_DNA"/>
</dbReference>
<proteinExistence type="predicted"/>
<dbReference type="PANTHER" id="PTHR46246">
    <property type="entry name" value="GUANOSINE-3',5'-BIS(DIPHOSPHATE) 3'-PYROPHOSPHOHYDROLASE MESH1"/>
    <property type="match status" value="1"/>
</dbReference>
<reference evidence="2" key="2">
    <citation type="submission" date="2023-04" db="EMBL/GenBank/DDBJ databases">
        <title>Molecular characterization of the Integrative and Conjugative elements harboring multidrug-resistance gene from Glaesserella (Haemophilus) parasuis.</title>
        <authorList>
            <person name="Che Y."/>
            <person name="Zhou L."/>
        </authorList>
    </citation>
    <scope>NUCLEOTIDE SEQUENCE</scope>
    <source>
        <strain evidence="2">Z44</strain>
    </source>
</reference>
<dbReference type="Pfam" id="PF13328">
    <property type="entry name" value="HD_4"/>
    <property type="match status" value="1"/>
</dbReference>